<keyword evidence="5" id="KW-1185">Reference proteome</keyword>
<feature type="repeat" description="PPR" evidence="3">
    <location>
        <begin position="357"/>
        <end position="391"/>
    </location>
</feature>
<evidence type="ECO:0008006" key="6">
    <source>
        <dbReference type="Google" id="ProtNLM"/>
    </source>
</evidence>
<dbReference type="OrthoDB" id="185373at2759"/>
<dbReference type="PROSITE" id="PS51375">
    <property type="entry name" value="PPR"/>
    <property type="match status" value="4"/>
</dbReference>
<accession>S8C541</accession>
<evidence type="ECO:0000256" key="2">
    <source>
        <dbReference type="ARBA" id="ARBA00022737"/>
    </source>
</evidence>
<evidence type="ECO:0000313" key="4">
    <source>
        <dbReference type="EMBL" id="EPS59551.1"/>
    </source>
</evidence>
<proteinExistence type="inferred from homology"/>
<dbReference type="PANTHER" id="PTHR47447:SF21">
    <property type="entry name" value="PENTACOTRIPEPTIDE-REPEAT REGION OF PRORP DOMAIN-CONTAINING PROTEIN"/>
    <property type="match status" value="1"/>
</dbReference>
<dbReference type="AlphaFoldDB" id="S8C541"/>
<feature type="repeat" description="PPR" evidence="3">
    <location>
        <begin position="322"/>
        <end position="356"/>
    </location>
</feature>
<reference evidence="4 5" key="1">
    <citation type="journal article" date="2013" name="BMC Genomics">
        <title>The miniature genome of a carnivorous plant Genlisea aurea contains a low number of genes and short non-coding sequences.</title>
        <authorList>
            <person name="Leushkin E.V."/>
            <person name="Sutormin R.A."/>
            <person name="Nabieva E.R."/>
            <person name="Penin A.A."/>
            <person name="Kondrashov A.S."/>
            <person name="Logacheva M.D."/>
        </authorList>
    </citation>
    <scope>NUCLEOTIDE SEQUENCE [LARGE SCALE GENOMIC DNA]</scope>
</reference>
<dbReference type="SUPFAM" id="SSF48452">
    <property type="entry name" value="TPR-like"/>
    <property type="match status" value="1"/>
</dbReference>
<feature type="non-terminal residue" evidence="4">
    <location>
        <position position="1"/>
    </location>
</feature>
<gene>
    <name evidence="4" type="ORF">M569_15254</name>
</gene>
<dbReference type="PANTHER" id="PTHR47447">
    <property type="entry name" value="OS03G0856100 PROTEIN"/>
    <property type="match status" value="1"/>
</dbReference>
<dbReference type="InterPro" id="IPR002885">
    <property type="entry name" value="PPR_rpt"/>
</dbReference>
<feature type="repeat" description="PPR" evidence="3">
    <location>
        <begin position="182"/>
        <end position="216"/>
    </location>
</feature>
<evidence type="ECO:0000256" key="3">
    <source>
        <dbReference type="PROSITE-ProRule" id="PRU00708"/>
    </source>
</evidence>
<feature type="non-terminal residue" evidence="4">
    <location>
        <position position="412"/>
    </location>
</feature>
<sequence>SSEDFGELNGLICGLFEDSATENLGYECYRRCKGNLNFTPQNRTLKLLVRHLIRNKDWSLLLSFCDDLRSFGILPGKSLCVKLISSCVRGRKLNLAYSFLDVFLEIDEEIAIAGFDSALKGFNQLHMHRSSLNLFEKMKIIGLDLCPTSCSHVMEAYMRTKQYEKAVSVFEGFKDTEAPLSDSKIYWILCECLGRMGRIDEALDSFREMSKRGVAENHRFYSSLIGFHANAGEVAKAVELLREGESKRMLKDPDLFFKLVVKCVDLGMTDRALDVVSTMRRANIRVSDCVFCTVVNGFRKKRGSKAAVKVFEEMVSQGHEPGQVTYSSILSIYIRLGLYSNAESVFSEMEKRGLDKSVFAYSSMVSAYAKAGRTGDALRLVARMKAEGCGPNVWTYNSLLELYSRAADLKRL</sequence>
<keyword evidence="2" id="KW-0677">Repeat</keyword>
<dbReference type="Pfam" id="PF01535">
    <property type="entry name" value="PPR"/>
    <property type="match status" value="3"/>
</dbReference>
<dbReference type="InterPro" id="IPR011990">
    <property type="entry name" value="TPR-like_helical_dom_sf"/>
</dbReference>
<comment type="caution">
    <text evidence="4">The sequence shown here is derived from an EMBL/GenBank/DDBJ whole genome shotgun (WGS) entry which is preliminary data.</text>
</comment>
<dbReference type="Proteomes" id="UP000015453">
    <property type="component" value="Unassembled WGS sequence"/>
</dbReference>
<evidence type="ECO:0000313" key="5">
    <source>
        <dbReference type="Proteomes" id="UP000015453"/>
    </source>
</evidence>
<feature type="repeat" description="PPR" evidence="3">
    <location>
        <begin position="287"/>
        <end position="321"/>
    </location>
</feature>
<dbReference type="NCBIfam" id="TIGR00756">
    <property type="entry name" value="PPR"/>
    <property type="match status" value="3"/>
</dbReference>
<name>S8C541_9LAMI</name>
<dbReference type="Gene3D" id="1.25.40.10">
    <property type="entry name" value="Tetratricopeptide repeat domain"/>
    <property type="match status" value="3"/>
</dbReference>
<dbReference type="EMBL" id="AUSU01008275">
    <property type="protein sequence ID" value="EPS59551.1"/>
    <property type="molecule type" value="Genomic_DNA"/>
</dbReference>
<organism evidence="4 5">
    <name type="scientific">Genlisea aurea</name>
    <dbReference type="NCBI Taxonomy" id="192259"/>
    <lineage>
        <taxon>Eukaryota</taxon>
        <taxon>Viridiplantae</taxon>
        <taxon>Streptophyta</taxon>
        <taxon>Embryophyta</taxon>
        <taxon>Tracheophyta</taxon>
        <taxon>Spermatophyta</taxon>
        <taxon>Magnoliopsida</taxon>
        <taxon>eudicotyledons</taxon>
        <taxon>Gunneridae</taxon>
        <taxon>Pentapetalae</taxon>
        <taxon>asterids</taxon>
        <taxon>lamiids</taxon>
        <taxon>Lamiales</taxon>
        <taxon>Lentibulariaceae</taxon>
        <taxon>Genlisea</taxon>
    </lineage>
</organism>
<evidence type="ECO:0000256" key="1">
    <source>
        <dbReference type="ARBA" id="ARBA00007626"/>
    </source>
</evidence>
<comment type="similarity">
    <text evidence="1">Belongs to the PPR family. P subfamily.</text>
</comment>
<dbReference type="Pfam" id="PF13812">
    <property type="entry name" value="PPR_3"/>
    <property type="match status" value="2"/>
</dbReference>
<protein>
    <recommendedName>
        <fullName evidence="6">Pentacotripeptide-repeat region of PRORP domain-containing protein</fullName>
    </recommendedName>
</protein>